<dbReference type="Proteomes" id="UP000010809">
    <property type="component" value="Chromosome"/>
</dbReference>
<dbReference type="EMBL" id="CP003989">
    <property type="protein sequence ID" value="AGA34598.1"/>
    <property type="molecule type" value="Genomic_DNA"/>
</dbReference>
<dbReference type="eggNOG" id="COG3258">
    <property type="taxonomic scope" value="Bacteria"/>
</dbReference>
<feature type="domain" description="Tll0287-like" evidence="1">
    <location>
        <begin position="25"/>
        <end position="171"/>
    </location>
</feature>
<sequence length="174" mass="18802">MATSAHAGQDIEDRIQASQAAIQTFAAALQGELMAGMEAGGPVAAIDVCRQRAPEIAAEISAETGWDVGRTSLKLRNPDNAPDDWERAVLEDFDSRRAEGTPAAELYRHEVVEDGDEKAFRFMRAIPTAGLCLTCHGEVGGDIQHALERLYPEDQATGYAEGDVRGAFTVIQRM</sequence>
<organism evidence="2 3">
    <name type="scientific">Thioalkalivibrio nitratireducens (strain DSM 14787 / UNIQEM 213 / ALEN2)</name>
    <dbReference type="NCBI Taxonomy" id="1255043"/>
    <lineage>
        <taxon>Bacteria</taxon>
        <taxon>Pseudomonadati</taxon>
        <taxon>Pseudomonadota</taxon>
        <taxon>Gammaproteobacteria</taxon>
        <taxon>Chromatiales</taxon>
        <taxon>Ectothiorhodospiraceae</taxon>
        <taxon>Thioalkalivibrio</taxon>
    </lineage>
</organism>
<evidence type="ECO:0000313" key="2">
    <source>
        <dbReference type="EMBL" id="AGA34598.1"/>
    </source>
</evidence>
<dbReference type="AlphaFoldDB" id="L0DZW9"/>
<name>L0DZW9_THIND</name>
<dbReference type="HOGENOM" id="CLU_109783_1_0_6"/>
<reference evidence="2" key="1">
    <citation type="submission" date="2015-12" db="EMBL/GenBank/DDBJ databases">
        <authorList>
            <person name="Tikhonova T.V."/>
            <person name="Pavlov A.R."/>
            <person name="Beletsky A.V."/>
            <person name="Mardanov A.V."/>
            <person name="Sorokin D.Y."/>
            <person name="Ravin N.V."/>
            <person name="Popov V.O."/>
        </authorList>
    </citation>
    <scope>NUCLEOTIDE SEQUENCE</scope>
    <source>
        <strain evidence="2">DSM 14787</strain>
    </source>
</reference>
<evidence type="ECO:0000313" key="3">
    <source>
        <dbReference type="Proteomes" id="UP000010809"/>
    </source>
</evidence>
<dbReference type="InterPro" id="IPR021796">
    <property type="entry name" value="Tll0287-like_dom"/>
</dbReference>
<proteinExistence type="predicted"/>
<dbReference type="STRING" id="1255043.TVNIR_2961"/>
<dbReference type="Pfam" id="PF11845">
    <property type="entry name" value="Tll0287-like"/>
    <property type="match status" value="1"/>
</dbReference>
<accession>L0DZW9</accession>
<keyword evidence="3" id="KW-1185">Reference proteome</keyword>
<protein>
    <submittedName>
        <fullName evidence="2">Cytochrome c family protein</fullName>
    </submittedName>
</protein>
<gene>
    <name evidence="2" type="ordered locus">TVNIR_2961</name>
</gene>
<dbReference type="KEGG" id="tni:TVNIR_2961"/>
<dbReference type="PATRIC" id="fig|1255043.3.peg.2987"/>
<evidence type="ECO:0000259" key="1">
    <source>
        <dbReference type="Pfam" id="PF11845"/>
    </source>
</evidence>